<dbReference type="EMBL" id="CP101527">
    <property type="protein sequence ID" value="UZW76163.1"/>
    <property type="molecule type" value="Genomic_DNA"/>
</dbReference>
<dbReference type="GO" id="GO:0016757">
    <property type="term" value="F:glycosyltransferase activity"/>
    <property type="evidence" value="ECO:0007669"/>
    <property type="project" value="InterPro"/>
</dbReference>
<gene>
    <name evidence="2" type="ORF">NNL22_06185</name>
</gene>
<evidence type="ECO:0000259" key="1">
    <source>
        <dbReference type="Pfam" id="PF00534"/>
    </source>
</evidence>
<evidence type="ECO:0000313" key="3">
    <source>
        <dbReference type="Proteomes" id="UP001164472"/>
    </source>
</evidence>
<organism evidence="2 3">
    <name type="scientific">Alkalimarinus sediminis</name>
    <dbReference type="NCBI Taxonomy" id="1632866"/>
    <lineage>
        <taxon>Bacteria</taxon>
        <taxon>Pseudomonadati</taxon>
        <taxon>Pseudomonadota</taxon>
        <taxon>Gammaproteobacteria</taxon>
        <taxon>Alteromonadales</taxon>
        <taxon>Alteromonadaceae</taxon>
        <taxon>Alkalimarinus</taxon>
    </lineage>
</organism>
<dbReference type="PANTHER" id="PTHR12526">
    <property type="entry name" value="GLYCOSYLTRANSFERASE"/>
    <property type="match status" value="1"/>
</dbReference>
<keyword evidence="3" id="KW-1185">Reference proteome</keyword>
<proteinExistence type="predicted"/>
<dbReference type="Pfam" id="PF00534">
    <property type="entry name" value="Glycos_transf_1"/>
    <property type="match status" value="1"/>
</dbReference>
<dbReference type="Proteomes" id="UP001164472">
    <property type="component" value="Chromosome"/>
</dbReference>
<sequence>MESNSSGVHLISRSLPLFEKIGAIRQYIQQTSPHFFIPNYKIDSYAACCGLKHSAVKIIGVCHSDNKDEYFTLSRYASVIDAFVCPAEKSFSTLNTKLNHRSKDIYHIPHCIETTDSNVKFEGGQLKLVYHGRITDVAKRVSLLLTLAMRLKVNQVPFKLTLIGDGDTKGYLAFLKKNDLLDYVEFKDAMSGPALFEELTHHHVELLVSEYEGFCLSLAESMGLGLPGVALECGGVINEYLIDGVTGYLIEGSDINRMAEQLSLIQSNPELWKTLSNQAAESIKEKYSKEKFINGYHNAFVAIPKGDFTKGWPLCRPSYINHIRFSFRDLVEYAGKKLGMWS</sequence>
<reference evidence="2" key="1">
    <citation type="submission" date="2022-07" db="EMBL/GenBank/DDBJ databases">
        <title>Alkalimarinus sp. nov., isolated from gut of a Alitta virens.</title>
        <authorList>
            <person name="Yang A.I."/>
            <person name="Shin N.-R."/>
        </authorList>
    </citation>
    <scope>NUCLEOTIDE SEQUENCE</scope>
    <source>
        <strain evidence="2">FA028</strain>
    </source>
</reference>
<dbReference type="GO" id="GO:1901135">
    <property type="term" value="P:carbohydrate derivative metabolic process"/>
    <property type="evidence" value="ECO:0007669"/>
    <property type="project" value="UniProtKB-ARBA"/>
</dbReference>
<protein>
    <submittedName>
        <fullName evidence="2">Glycosyltransferase</fullName>
    </submittedName>
</protein>
<feature type="domain" description="Glycosyl transferase family 1" evidence="1">
    <location>
        <begin position="119"/>
        <end position="280"/>
    </location>
</feature>
<dbReference type="SUPFAM" id="SSF53756">
    <property type="entry name" value="UDP-Glycosyltransferase/glycogen phosphorylase"/>
    <property type="match status" value="1"/>
</dbReference>
<evidence type="ECO:0000313" key="2">
    <source>
        <dbReference type="EMBL" id="UZW76163.1"/>
    </source>
</evidence>
<dbReference type="Gene3D" id="3.40.50.2000">
    <property type="entry name" value="Glycogen Phosphorylase B"/>
    <property type="match status" value="2"/>
</dbReference>
<accession>A0A9E8KQ90</accession>
<dbReference type="PANTHER" id="PTHR12526:SF630">
    <property type="entry name" value="GLYCOSYLTRANSFERASE"/>
    <property type="match status" value="1"/>
</dbReference>
<dbReference type="AlphaFoldDB" id="A0A9E8KQ90"/>
<dbReference type="InterPro" id="IPR001296">
    <property type="entry name" value="Glyco_trans_1"/>
</dbReference>
<dbReference type="KEGG" id="asem:NNL22_06185"/>
<name>A0A9E8KQ90_9ALTE</name>